<evidence type="ECO:0008006" key="5">
    <source>
        <dbReference type="Google" id="ProtNLM"/>
    </source>
</evidence>
<dbReference type="Proteomes" id="UP000243793">
    <property type="component" value="Chromosome"/>
</dbReference>
<organism evidence="3 4">
    <name type="scientific">Oceanisphaera avium</name>
    <dbReference type="NCBI Taxonomy" id="1903694"/>
    <lineage>
        <taxon>Bacteria</taxon>
        <taxon>Pseudomonadati</taxon>
        <taxon>Pseudomonadota</taxon>
        <taxon>Gammaproteobacteria</taxon>
        <taxon>Aeromonadales</taxon>
        <taxon>Aeromonadaceae</taxon>
        <taxon>Oceanisphaera</taxon>
    </lineage>
</organism>
<feature type="signal peptide" evidence="2">
    <location>
        <begin position="1"/>
        <end position="25"/>
    </location>
</feature>
<evidence type="ECO:0000313" key="3">
    <source>
        <dbReference type="EMBL" id="ART80928.1"/>
    </source>
</evidence>
<keyword evidence="2" id="KW-0732">Signal</keyword>
<evidence type="ECO:0000313" key="4">
    <source>
        <dbReference type="Proteomes" id="UP000243793"/>
    </source>
</evidence>
<reference evidence="4" key="1">
    <citation type="submission" date="2017-05" db="EMBL/GenBank/DDBJ databases">
        <authorList>
            <person name="Sung H."/>
        </authorList>
    </citation>
    <scope>NUCLEOTIDE SEQUENCE [LARGE SCALE GENOMIC DNA]</scope>
    <source>
        <strain evidence="4">AMac2203</strain>
    </source>
</reference>
<keyword evidence="4" id="KW-1185">Reference proteome</keyword>
<dbReference type="AlphaFoldDB" id="A0A1Y0D030"/>
<name>A0A1Y0D030_9GAMM</name>
<gene>
    <name evidence="3" type="ORF">CBP12_12835</name>
</gene>
<evidence type="ECO:0000256" key="1">
    <source>
        <dbReference type="SAM" id="MobiDB-lite"/>
    </source>
</evidence>
<sequence>MMLFTFKRKVSLIFCLVGNALYCNSAIAITPNAVDLNGVYFTPILTLNETYDDNIWNASGIEGDPVQASWVTTIQPQLNLSAIDRLNVYEIDYRLKHSEYHSKDDENKTEHFLSTSADMEFTTRHRLKLSAKHTKQQEDRDSTNRNPLNNESANKYQYSELAALYGFGAKAAKMYIDLGLEGQNYKYLNNRYSASQTHLRDHDTLSALIRANYNYSAKTRFILETQYSDYSYKSSNLDNEVWRYLAGVNWQPSAKLGTLAKFGVQDKTFSDAGIDDASNQVWEAAINWSPKTYSLFTLSTSNKTEEGSATESFINTDQYNIAWQHEWLTRLVTNLKYTFEKNKYGLLNDLGTARQDDVNKYLVSISYAFRNWLGFELGYEYVNQNSNFDINSYDRNQIYLNTKMSL</sequence>
<dbReference type="EMBL" id="CP021376">
    <property type="protein sequence ID" value="ART80928.1"/>
    <property type="molecule type" value="Genomic_DNA"/>
</dbReference>
<evidence type="ECO:0000256" key="2">
    <source>
        <dbReference type="SAM" id="SignalP"/>
    </source>
</evidence>
<protein>
    <recommendedName>
        <fullName evidence="5">Capsular biosynthesis protein</fullName>
    </recommendedName>
</protein>
<feature type="region of interest" description="Disordered" evidence="1">
    <location>
        <begin position="129"/>
        <end position="152"/>
    </location>
</feature>
<dbReference type="InterPro" id="IPR018759">
    <property type="entry name" value="BBP2_2"/>
</dbReference>
<proteinExistence type="predicted"/>
<accession>A0A1Y0D030</accession>
<dbReference type="Pfam" id="PF10082">
    <property type="entry name" value="BBP2_2"/>
    <property type="match status" value="1"/>
</dbReference>
<feature type="chain" id="PRO_5012078488" description="Capsular biosynthesis protein" evidence="2">
    <location>
        <begin position="26"/>
        <end position="406"/>
    </location>
</feature>
<dbReference type="KEGG" id="ocm:CBP12_12835"/>